<dbReference type="PANTHER" id="PTHR13318">
    <property type="entry name" value="PARTNER OF PAIRED, ISOFORM B-RELATED"/>
    <property type="match status" value="1"/>
</dbReference>
<dbReference type="EMBL" id="JAHRHY010000013">
    <property type="protein sequence ID" value="KAG9064673.1"/>
    <property type="molecule type" value="Genomic_DNA"/>
</dbReference>
<sequence>MSTAIASSSSSACHRFLAIPELVAELAGCLDNKSLHRLMLTSRRLSSFCEPSVYHSVVLNNLDRCSFERIASRDYLAALARNVQHVRSLNLGLLFAVYQYHSAFAFQQQERDKEKEQEREREREMGYNTTRGPVSIRGLLPIPEWSPLPDILSPQMDLVLLPPMCNLTHFKMNFTRSIHHRLHLAYLPSYESTSRSLLQATWLIHQSPHLVEIDMSHIDLESFEDTQTLPTVIYGLHKLRRLRLHLSLPRYEWGFLGTALFFSCPPSLRSLRIEMSHNNSALADPCPPALSPPPPRRQEPLLELKSFFVQRVMTTTTQEFLSHFRHCPALEELHIPRIPNPGLDIATITQFIGSHCPNLRSIVQDSHQAGQGLPLSLGILETMAPHSLQKLNCVQYLEQETIQNDLSGLFHRHSTTLRSITLSPCWQVRSNTLRTILCECRSLEEFVVIQAESPSHCGIDLVDAVAAPWVCTNIVRLFLVVNLQDTREPSPPSTITTTEATITGSEDGNDDRDDVAGMGAWKPYYKREGPIVFTAKEEEQFRLLELFYQQLGQLTQLEYLSLKAQLDTDIVEYDLQNGMQPWLTYQRNTLPGMLSLGDPKTGRPGFLHLFSRWKKLKSLMGSVALDTVEARRTVRLQEMKFMLEQWPALTQVEFMQVEDPEVEEDEEEDDICAYLPRDSLAHCAVVSRPWFSLFTPYLYRTIDLTHTKTVAHFKDRAASVSALVKYRSSVKTIITSTVNKLMLAILRDDAMVVASTAAASTDGVSSSSSVGALSIPLLPIFMRDTLDLWKFTSLRTFEWTFSKTTASSDLPKILHKCDATYHLTSNTNNNDGSMAALQFISLHIDRLESISLKFQTLTRQHVKSLENLLRGPRPRLRTLVVEYVYMQADVRRSVVKRFIWTALALYGAKPVVDGNRGCDGDGDGGGRSHGQATLETFRLTWVQDWRYGSDELGDGYTVDENEPNSHDDDDDDDSRHHHPSFHSALQPRGQLLQSHVKDLSLCYNHYELDLALIMLLFQRCPDLESLSLWSINEDSLLDQLSVQLRKFCPRFRNLGVGGIDAEDAEISQLIAGCSRTIHHVDDEPSTTTTTTTATPTAKMTGLQEFRILSRIEDLDEISTVALGRYHGASLETLDFSQQTRFPAHLFLRLIKHCPRLRTLRCNIELRIEHQGQTIDYSALLSTQSNSINNDWPFAATLKCMDLAVYRGSDLEIDSNYRHGDGSVSDRYIAYLYTQVARLTHLEEWHLGGWMMLLRLDWGLEKLSGLKSLKVLDLREHTFIRLSEEEVEWIADNWTSLAEVWGLKSPNLQPIVQQLKALRPMIEIL</sequence>
<protein>
    <recommendedName>
        <fullName evidence="4">F-box domain-containing protein</fullName>
    </recommendedName>
</protein>
<reference evidence="2" key="1">
    <citation type="submission" date="2021-06" db="EMBL/GenBank/DDBJ databases">
        <title>Genome Sequence of Mortierella hyaline Strain SCG-10, a Cold-Adapted, Nitrate-Reducing Fungus Isolated from Soil in Minnesota, USA.</title>
        <authorList>
            <person name="Aldossari N."/>
        </authorList>
    </citation>
    <scope>NUCLEOTIDE SEQUENCE</scope>
    <source>
        <strain evidence="2">SCG-10</strain>
    </source>
</reference>
<comment type="caution">
    <text evidence="2">The sequence shown here is derived from an EMBL/GenBank/DDBJ whole genome shotgun (WGS) entry which is preliminary data.</text>
</comment>
<dbReference type="SUPFAM" id="SSF52047">
    <property type="entry name" value="RNI-like"/>
    <property type="match status" value="2"/>
</dbReference>
<feature type="compositionally biased region" description="Low complexity" evidence="1">
    <location>
        <begin position="493"/>
        <end position="506"/>
    </location>
</feature>
<feature type="region of interest" description="Disordered" evidence="1">
    <location>
        <begin position="952"/>
        <end position="983"/>
    </location>
</feature>
<accession>A0A9P8BQY0</accession>
<name>A0A9P8BQY0_9FUNG</name>
<organism evidence="2 3">
    <name type="scientific">Linnemannia hyalina</name>
    <dbReference type="NCBI Taxonomy" id="64524"/>
    <lineage>
        <taxon>Eukaryota</taxon>
        <taxon>Fungi</taxon>
        <taxon>Fungi incertae sedis</taxon>
        <taxon>Mucoromycota</taxon>
        <taxon>Mortierellomycotina</taxon>
        <taxon>Mortierellomycetes</taxon>
        <taxon>Mortierellales</taxon>
        <taxon>Mortierellaceae</taxon>
        <taxon>Linnemannia</taxon>
    </lineage>
</organism>
<evidence type="ECO:0000313" key="3">
    <source>
        <dbReference type="Proteomes" id="UP000707451"/>
    </source>
</evidence>
<feature type="region of interest" description="Disordered" evidence="1">
    <location>
        <begin position="489"/>
        <end position="513"/>
    </location>
</feature>
<keyword evidence="3" id="KW-1185">Reference proteome</keyword>
<dbReference type="GO" id="GO:0019005">
    <property type="term" value="C:SCF ubiquitin ligase complex"/>
    <property type="evidence" value="ECO:0007669"/>
    <property type="project" value="TreeGrafter"/>
</dbReference>
<gene>
    <name evidence="2" type="ORF">KI688_002931</name>
</gene>
<evidence type="ECO:0000313" key="2">
    <source>
        <dbReference type="EMBL" id="KAG9064673.1"/>
    </source>
</evidence>
<dbReference type="GO" id="GO:0031146">
    <property type="term" value="P:SCF-dependent proteasomal ubiquitin-dependent protein catabolic process"/>
    <property type="evidence" value="ECO:0007669"/>
    <property type="project" value="TreeGrafter"/>
</dbReference>
<dbReference type="InterPro" id="IPR032675">
    <property type="entry name" value="LRR_dom_sf"/>
</dbReference>
<evidence type="ECO:0000256" key="1">
    <source>
        <dbReference type="SAM" id="MobiDB-lite"/>
    </source>
</evidence>
<dbReference type="Gene3D" id="3.80.10.10">
    <property type="entry name" value="Ribonuclease Inhibitor"/>
    <property type="match status" value="2"/>
</dbReference>
<dbReference type="OrthoDB" id="2387242at2759"/>
<proteinExistence type="predicted"/>
<dbReference type="Proteomes" id="UP000707451">
    <property type="component" value="Unassembled WGS sequence"/>
</dbReference>
<feature type="compositionally biased region" description="Acidic residues" evidence="1">
    <location>
        <begin position="952"/>
        <end position="972"/>
    </location>
</feature>
<evidence type="ECO:0008006" key="4">
    <source>
        <dbReference type="Google" id="ProtNLM"/>
    </source>
</evidence>